<reference evidence="7" key="1">
    <citation type="journal article" date="2017" name="Appl. Environ. Microbiol.">
        <title>Staphylococcus edaphicus sp. nov., isolated in Antarctica, harbours mecC gene and genomic islands with suspected role in adaptation to extreme environment.</title>
        <authorList>
            <person name="Pantucek R."/>
            <person name="Sedlacek I."/>
            <person name="Indrakova A."/>
            <person name="Vrbovska V."/>
            <person name="Maslanova I."/>
            <person name="Kovarovic V."/>
            <person name="Svec P."/>
            <person name="Kralova S."/>
            <person name="Kristofova L."/>
            <person name="Keklakova J."/>
            <person name="Petras P."/>
            <person name="Doskar J."/>
        </authorList>
    </citation>
    <scope>NUCLEOTIDE SEQUENCE</scope>
    <source>
        <strain evidence="7">CCM 8730</strain>
    </source>
</reference>
<dbReference type="PANTHER" id="PTHR42978">
    <property type="entry name" value="QUORUM-QUENCHING LACTONASE YTNP-RELATED-RELATED"/>
    <property type="match status" value="1"/>
</dbReference>
<reference evidence="9" key="2">
    <citation type="submission" date="2017-10" db="EMBL/GenBank/DDBJ databases">
        <title>Staphylococcus edaphicus sp. nov., isolated in Antarctica, harbouring mecC gene and genomic islands essential in adaptation to extreme environment.</title>
        <authorList>
            <person name="Pantucek R."/>
            <person name="Sedlacek I."/>
            <person name="Indrakova A."/>
            <person name="Vrbovska V."/>
            <person name="Maslanova I."/>
            <person name="Kovarovic V."/>
            <person name="Svec P."/>
            <person name="Kralova S."/>
            <person name="Kristofova L."/>
            <person name="Keklakova J."/>
            <person name="Petras P."/>
            <person name="Doskar J."/>
        </authorList>
    </citation>
    <scope>NUCLEOTIDE SEQUENCE [LARGE SCALE GENOMIC DNA]</scope>
    <source>
        <strain evidence="9">CCM 5085</strain>
    </source>
</reference>
<sequence length="275" mass="31068">MNRSIKVHILHTGSVIVDKALPFNYKSNPPLAWTGLFRSKKHQVELPVSAYLIEHPKGIVLIDTGWHDINRTNALKNLSFHYPFNKVVLPPGQAVHEQLQQLGYQTSDIDYVILSHLHSDHADGLEHVANAKNILVSEEEWFTANKDKFRYLPHEWQKSHISTFHLEHTGIGPTGKSFDLFDDGTLEFIHTPGHTAGLCATRIKRHNDARPFLLLASDVGYAKKSWEHGILPGLVVNKNDAIQSLNWVKTQALDDNCIQAIANHDQDVRPQTITL</sequence>
<reference evidence="8" key="4">
    <citation type="submission" date="2022-03" db="EMBL/GenBank/DDBJ databases">
        <title>Complete Genome Sequence of Staphylococcus edaphicus strain CCM 8731.</title>
        <authorList>
            <person name="Rimmer C.O."/>
            <person name="Thomas J.C."/>
        </authorList>
    </citation>
    <scope>NUCLEOTIDE SEQUENCE</scope>
    <source>
        <strain evidence="8">CCM 8731</strain>
    </source>
</reference>
<dbReference type="Gene3D" id="3.60.15.10">
    <property type="entry name" value="Ribonuclease Z/Hydroxyacylglutathione hydrolase-like"/>
    <property type="match status" value="1"/>
</dbReference>
<proteinExistence type="inferred from homology"/>
<evidence type="ECO:0000313" key="10">
    <source>
        <dbReference type="Proteomes" id="UP001056588"/>
    </source>
</evidence>
<keyword evidence="5" id="KW-0862">Zinc</keyword>
<keyword evidence="3" id="KW-0479">Metal-binding</keyword>
<evidence type="ECO:0000256" key="5">
    <source>
        <dbReference type="ARBA" id="ARBA00022833"/>
    </source>
</evidence>
<evidence type="ECO:0000313" key="8">
    <source>
        <dbReference type="EMBL" id="UQW81835.1"/>
    </source>
</evidence>
<evidence type="ECO:0000313" key="7">
    <source>
        <dbReference type="EMBL" id="PHK48526.1"/>
    </source>
</evidence>
<dbReference type="CDD" id="cd07729">
    <property type="entry name" value="AHL_lactonase_MBL-fold"/>
    <property type="match status" value="1"/>
</dbReference>
<evidence type="ECO:0000256" key="3">
    <source>
        <dbReference type="ARBA" id="ARBA00022723"/>
    </source>
</evidence>
<dbReference type="GO" id="GO:0046872">
    <property type="term" value="F:metal ion binding"/>
    <property type="evidence" value="ECO:0007669"/>
    <property type="project" value="UniProtKB-KW"/>
</dbReference>
<keyword evidence="10" id="KW-1185">Reference proteome</keyword>
<evidence type="ECO:0000259" key="6">
    <source>
        <dbReference type="SMART" id="SM00849"/>
    </source>
</evidence>
<dbReference type="Proteomes" id="UP000223828">
    <property type="component" value="Unassembled WGS sequence"/>
</dbReference>
<protein>
    <submittedName>
        <fullName evidence="7">MBL fold metallo-hydrolase</fullName>
    </submittedName>
    <submittedName>
        <fullName evidence="8">N-acyl homoserine lactonase family protein</fullName>
    </submittedName>
</protein>
<comment type="similarity">
    <text evidence="2">Belongs to the metallo-beta-lactamase superfamily.</text>
</comment>
<dbReference type="AlphaFoldDB" id="A0A2C6WL85"/>
<keyword evidence="4" id="KW-0378">Hydrolase</keyword>
<dbReference type="PANTHER" id="PTHR42978:SF2">
    <property type="entry name" value="102 KBASES UNSTABLE REGION: FROM 1 TO 119443"/>
    <property type="match status" value="1"/>
</dbReference>
<organism evidence="7 9">
    <name type="scientific">Staphylococcus edaphicus</name>
    <dbReference type="NCBI Taxonomy" id="1955013"/>
    <lineage>
        <taxon>Bacteria</taxon>
        <taxon>Bacillati</taxon>
        <taxon>Bacillota</taxon>
        <taxon>Bacilli</taxon>
        <taxon>Bacillales</taxon>
        <taxon>Staphylococcaceae</taxon>
        <taxon>Staphylococcus</taxon>
    </lineage>
</organism>
<evidence type="ECO:0000313" key="9">
    <source>
        <dbReference type="Proteomes" id="UP000223828"/>
    </source>
</evidence>
<dbReference type="Proteomes" id="UP001056588">
    <property type="component" value="Chromosome"/>
</dbReference>
<dbReference type="EMBL" id="MRZN01000032">
    <property type="protein sequence ID" value="PHK48526.1"/>
    <property type="molecule type" value="Genomic_DNA"/>
</dbReference>
<evidence type="ECO:0000256" key="1">
    <source>
        <dbReference type="ARBA" id="ARBA00001947"/>
    </source>
</evidence>
<dbReference type="InterPro" id="IPR001279">
    <property type="entry name" value="Metallo-B-lactamas"/>
</dbReference>
<dbReference type="InterPro" id="IPR051013">
    <property type="entry name" value="MBL_superfamily_lactonases"/>
</dbReference>
<dbReference type="InterPro" id="IPR036866">
    <property type="entry name" value="RibonucZ/Hydroxyglut_hydro"/>
</dbReference>
<dbReference type="Pfam" id="PF00753">
    <property type="entry name" value="Lactamase_B"/>
    <property type="match status" value="1"/>
</dbReference>
<name>A0A2C6WL85_9STAP</name>
<dbReference type="EMBL" id="CP093217">
    <property type="protein sequence ID" value="UQW81835.1"/>
    <property type="molecule type" value="Genomic_DNA"/>
</dbReference>
<dbReference type="SUPFAM" id="SSF56281">
    <property type="entry name" value="Metallo-hydrolase/oxidoreductase"/>
    <property type="match status" value="1"/>
</dbReference>
<evidence type="ECO:0000256" key="2">
    <source>
        <dbReference type="ARBA" id="ARBA00007749"/>
    </source>
</evidence>
<dbReference type="OrthoDB" id="333278at2"/>
<reference evidence="7" key="3">
    <citation type="submission" date="2017-10" db="EMBL/GenBank/DDBJ databases">
        <authorList>
            <person name="Vrbovska V."/>
            <person name="Kovarovic V."/>
            <person name="Indrakova A."/>
        </authorList>
    </citation>
    <scope>NUCLEOTIDE SEQUENCE</scope>
    <source>
        <strain evidence="7">CCM 8730</strain>
    </source>
</reference>
<dbReference type="SMART" id="SM00849">
    <property type="entry name" value="Lactamase_B"/>
    <property type="match status" value="1"/>
</dbReference>
<dbReference type="GO" id="GO:0016787">
    <property type="term" value="F:hydrolase activity"/>
    <property type="evidence" value="ECO:0007669"/>
    <property type="project" value="UniProtKB-KW"/>
</dbReference>
<accession>A0A2C6WL85</accession>
<comment type="cofactor">
    <cofactor evidence="1">
        <name>Zn(2+)</name>
        <dbReference type="ChEBI" id="CHEBI:29105"/>
    </cofactor>
</comment>
<evidence type="ECO:0000256" key="4">
    <source>
        <dbReference type="ARBA" id="ARBA00022801"/>
    </source>
</evidence>
<dbReference type="RefSeq" id="WP_099091365.1">
    <property type="nucleotide sequence ID" value="NZ_CP093217.1"/>
</dbReference>
<feature type="domain" description="Metallo-beta-lactamase" evidence="6">
    <location>
        <begin position="47"/>
        <end position="264"/>
    </location>
</feature>
<gene>
    <name evidence="7" type="ORF">BTJ66_13005</name>
    <name evidence="8" type="ORF">MNY58_01590</name>
</gene>